<name>A0A9W6X5J1_9STRA</name>
<evidence type="ECO:0000256" key="1">
    <source>
        <dbReference type="SAM" id="MobiDB-lite"/>
    </source>
</evidence>
<feature type="compositionally biased region" description="Polar residues" evidence="1">
    <location>
        <begin position="374"/>
        <end position="384"/>
    </location>
</feature>
<evidence type="ECO:0000313" key="3">
    <source>
        <dbReference type="Proteomes" id="UP001165121"/>
    </source>
</evidence>
<feature type="compositionally biased region" description="Basic and acidic residues" evidence="1">
    <location>
        <begin position="29"/>
        <end position="39"/>
    </location>
</feature>
<feature type="compositionally biased region" description="Basic residues" evidence="1">
    <location>
        <begin position="364"/>
        <end position="373"/>
    </location>
</feature>
<dbReference type="InterPro" id="IPR050951">
    <property type="entry name" value="Retrovirus_Pol_polyprotein"/>
</dbReference>
<sequence length="384" mass="42764">MGSFGSGRPLSRVPLTPVSDLSDSSAESAKSDLGPKRPSTESANSGFGPSRLPSRVYQIRAGVNRLVFLGARELGVSRHHTYRPKLLGLVERFHRTWKTWLACMSTKSKMTGTLSYLVRSTRITARSTLPLGFQPNELMLGRKLRPPAELLRRNRLKHPHQTLAEYHEALLQDLKTAQELAAIALQKKQTRQTMYYNQRNVRQHAELRTGQPVWMYRPARGPGITKFGHRWRGPGQIIEAAGYNNYLVRMLESDQEVVTHCSFLLPYYYPTHLLDQMARDIAMDLREEAVAAADIDPDDDIDGSQTDGVMETATVDPEIDSSSSQRDTTTAVLAAAVPVTTLVPDEKRTTTAVDISSTTNPPATKRRRGRPRKNTSATAATTDV</sequence>
<dbReference type="InterPro" id="IPR036397">
    <property type="entry name" value="RNaseH_sf"/>
</dbReference>
<keyword evidence="3" id="KW-1185">Reference proteome</keyword>
<organism evidence="2 3">
    <name type="scientific">Phytophthora fragariaefolia</name>
    <dbReference type="NCBI Taxonomy" id="1490495"/>
    <lineage>
        <taxon>Eukaryota</taxon>
        <taxon>Sar</taxon>
        <taxon>Stramenopiles</taxon>
        <taxon>Oomycota</taxon>
        <taxon>Peronosporomycetes</taxon>
        <taxon>Peronosporales</taxon>
        <taxon>Peronosporaceae</taxon>
        <taxon>Phytophthora</taxon>
    </lineage>
</organism>
<dbReference type="Gene3D" id="3.30.420.10">
    <property type="entry name" value="Ribonuclease H-like superfamily/Ribonuclease H"/>
    <property type="match status" value="1"/>
</dbReference>
<gene>
    <name evidence="2" type="ORF">Pfra01_000747500</name>
</gene>
<dbReference type="OrthoDB" id="127821at2759"/>
<comment type="caution">
    <text evidence="2">The sequence shown here is derived from an EMBL/GenBank/DDBJ whole genome shotgun (WGS) entry which is preliminary data.</text>
</comment>
<feature type="compositionally biased region" description="Polar residues" evidence="1">
    <location>
        <begin position="19"/>
        <end position="28"/>
    </location>
</feature>
<dbReference type="AlphaFoldDB" id="A0A9W6X5J1"/>
<reference evidence="2" key="1">
    <citation type="submission" date="2023-04" db="EMBL/GenBank/DDBJ databases">
        <title>Phytophthora fragariaefolia NBRC 109709.</title>
        <authorList>
            <person name="Ichikawa N."/>
            <person name="Sato H."/>
            <person name="Tonouchi N."/>
        </authorList>
    </citation>
    <scope>NUCLEOTIDE SEQUENCE</scope>
    <source>
        <strain evidence="2">NBRC 109709</strain>
    </source>
</reference>
<feature type="compositionally biased region" description="Polar residues" evidence="1">
    <location>
        <begin position="350"/>
        <end position="362"/>
    </location>
</feature>
<feature type="region of interest" description="Disordered" evidence="1">
    <location>
        <begin position="1"/>
        <end position="49"/>
    </location>
</feature>
<protein>
    <submittedName>
        <fullName evidence="2">Unnamed protein product</fullName>
    </submittedName>
</protein>
<dbReference type="PANTHER" id="PTHR37984">
    <property type="entry name" value="PROTEIN CBG26694"/>
    <property type="match status" value="1"/>
</dbReference>
<feature type="region of interest" description="Disordered" evidence="1">
    <location>
        <begin position="344"/>
        <end position="384"/>
    </location>
</feature>
<evidence type="ECO:0000313" key="2">
    <source>
        <dbReference type="EMBL" id="GMF31965.1"/>
    </source>
</evidence>
<accession>A0A9W6X5J1</accession>
<proteinExistence type="predicted"/>
<dbReference type="EMBL" id="BSXT01000659">
    <property type="protein sequence ID" value="GMF31965.1"/>
    <property type="molecule type" value="Genomic_DNA"/>
</dbReference>
<dbReference type="Proteomes" id="UP001165121">
    <property type="component" value="Unassembled WGS sequence"/>
</dbReference>
<dbReference type="PANTHER" id="PTHR37984:SF5">
    <property type="entry name" value="PROTEIN NYNRIN-LIKE"/>
    <property type="match status" value="1"/>
</dbReference>
<dbReference type="GO" id="GO:0003676">
    <property type="term" value="F:nucleic acid binding"/>
    <property type="evidence" value="ECO:0007669"/>
    <property type="project" value="InterPro"/>
</dbReference>